<dbReference type="Gene3D" id="3.90.1150.10">
    <property type="entry name" value="Aspartate Aminotransferase, domain 1"/>
    <property type="match status" value="1"/>
</dbReference>
<dbReference type="SMART" id="SM00345">
    <property type="entry name" value="HTH_GNTR"/>
    <property type="match status" value="1"/>
</dbReference>
<evidence type="ECO:0000313" key="12">
    <source>
        <dbReference type="EMBL" id="SDL89018.1"/>
    </source>
</evidence>
<evidence type="ECO:0000256" key="9">
    <source>
        <dbReference type="ARBA" id="ARBA00023125"/>
    </source>
</evidence>
<evidence type="ECO:0000256" key="5">
    <source>
        <dbReference type="ARBA" id="ARBA00022576"/>
    </source>
</evidence>
<dbReference type="SUPFAM" id="SSF53383">
    <property type="entry name" value="PLP-dependent transferases"/>
    <property type="match status" value="1"/>
</dbReference>
<dbReference type="EMBL" id="FNGW01000004">
    <property type="protein sequence ID" value="SDL89018.1"/>
    <property type="molecule type" value="Genomic_DNA"/>
</dbReference>
<dbReference type="Pfam" id="PF00155">
    <property type="entry name" value="Aminotran_1_2"/>
    <property type="match status" value="1"/>
</dbReference>
<dbReference type="STRING" id="1121325.SAMN04515677_10455"/>
<dbReference type="AlphaFoldDB" id="A0A1G9NQZ5"/>
<dbReference type="InterPro" id="IPR051446">
    <property type="entry name" value="HTH_trans_reg/aminotransferase"/>
</dbReference>
<keyword evidence="5 12" id="KW-0032">Aminotransferase</keyword>
<comment type="cofactor">
    <cofactor evidence="1">
        <name>pyridoxal 5'-phosphate</name>
        <dbReference type="ChEBI" id="CHEBI:597326"/>
    </cofactor>
</comment>
<dbReference type="InterPro" id="IPR015424">
    <property type="entry name" value="PyrdxlP-dep_Trfase"/>
</dbReference>
<dbReference type="InterPro" id="IPR036390">
    <property type="entry name" value="WH_DNA-bd_sf"/>
</dbReference>
<reference evidence="12 13" key="1">
    <citation type="submission" date="2016-10" db="EMBL/GenBank/DDBJ databases">
        <authorList>
            <person name="de Groot N.N."/>
        </authorList>
    </citation>
    <scope>NUCLEOTIDE SEQUENCE [LARGE SCALE GENOMIC DNA]</scope>
    <source>
        <strain evidence="12 13">DSM 797</strain>
    </source>
</reference>
<dbReference type="InterPro" id="IPR004839">
    <property type="entry name" value="Aminotransferase_I/II_large"/>
</dbReference>
<comment type="similarity">
    <text evidence="3">Belongs to the class-I pyridoxal-phosphate-dependent aminotransferase family.</text>
</comment>
<dbReference type="Pfam" id="PF00392">
    <property type="entry name" value="GntR"/>
    <property type="match status" value="1"/>
</dbReference>
<dbReference type="Proteomes" id="UP000199068">
    <property type="component" value="Unassembled WGS sequence"/>
</dbReference>
<name>A0A1G9NQZ5_9FIRM</name>
<evidence type="ECO:0000313" key="13">
    <source>
        <dbReference type="Proteomes" id="UP000199068"/>
    </source>
</evidence>
<comment type="subunit">
    <text evidence="4">Homodimer.</text>
</comment>
<dbReference type="GO" id="GO:0003677">
    <property type="term" value="F:DNA binding"/>
    <property type="evidence" value="ECO:0007669"/>
    <property type="project" value="UniProtKB-KW"/>
</dbReference>
<dbReference type="InterPro" id="IPR015422">
    <property type="entry name" value="PyrdxlP-dep_Trfase_small"/>
</dbReference>
<dbReference type="FunFam" id="3.40.640.10:FF:000053">
    <property type="entry name" value="Aminotransferase, class I"/>
    <property type="match status" value="1"/>
</dbReference>
<evidence type="ECO:0000256" key="10">
    <source>
        <dbReference type="ARBA" id="ARBA00023163"/>
    </source>
</evidence>
<dbReference type="CDD" id="cd07377">
    <property type="entry name" value="WHTH_GntR"/>
    <property type="match status" value="1"/>
</dbReference>
<dbReference type="GO" id="GO:0030170">
    <property type="term" value="F:pyridoxal phosphate binding"/>
    <property type="evidence" value="ECO:0007669"/>
    <property type="project" value="InterPro"/>
</dbReference>
<evidence type="ECO:0000256" key="1">
    <source>
        <dbReference type="ARBA" id="ARBA00001933"/>
    </source>
</evidence>
<dbReference type="PROSITE" id="PS50949">
    <property type="entry name" value="HTH_GNTR"/>
    <property type="match status" value="1"/>
</dbReference>
<keyword evidence="8" id="KW-0805">Transcription regulation</keyword>
<evidence type="ECO:0000259" key="11">
    <source>
        <dbReference type="PROSITE" id="PS50949"/>
    </source>
</evidence>
<accession>A0A1G9NQZ5</accession>
<dbReference type="InterPro" id="IPR036388">
    <property type="entry name" value="WH-like_DNA-bd_sf"/>
</dbReference>
<dbReference type="PANTHER" id="PTHR46577:SF1">
    <property type="entry name" value="HTH-TYPE TRANSCRIPTIONAL REGULATORY PROTEIN GABR"/>
    <property type="match status" value="1"/>
</dbReference>
<proteinExistence type="inferred from homology"/>
<keyword evidence="10" id="KW-0804">Transcription</keyword>
<keyword evidence="6 12" id="KW-0808">Transferase</keyword>
<dbReference type="GO" id="GO:0003700">
    <property type="term" value="F:DNA-binding transcription factor activity"/>
    <property type="evidence" value="ECO:0007669"/>
    <property type="project" value="InterPro"/>
</dbReference>
<evidence type="ECO:0000256" key="7">
    <source>
        <dbReference type="ARBA" id="ARBA00022898"/>
    </source>
</evidence>
<dbReference type="InterPro" id="IPR015421">
    <property type="entry name" value="PyrdxlP-dep_Trfase_major"/>
</dbReference>
<gene>
    <name evidence="12" type="ORF">SAMN04515677_10455</name>
</gene>
<dbReference type="PANTHER" id="PTHR46577">
    <property type="entry name" value="HTH-TYPE TRANSCRIPTIONAL REGULATORY PROTEIN GABR"/>
    <property type="match status" value="1"/>
</dbReference>
<evidence type="ECO:0000256" key="2">
    <source>
        <dbReference type="ARBA" id="ARBA00005384"/>
    </source>
</evidence>
<comment type="similarity">
    <text evidence="2">In the C-terminal section; belongs to the class-I pyridoxal-phosphate-dependent aminotransferase family.</text>
</comment>
<organism evidence="12 13">
    <name type="scientific">Romboutsia lituseburensis DSM 797</name>
    <dbReference type="NCBI Taxonomy" id="1121325"/>
    <lineage>
        <taxon>Bacteria</taxon>
        <taxon>Bacillati</taxon>
        <taxon>Bacillota</taxon>
        <taxon>Clostridia</taxon>
        <taxon>Peptostreptococcales</taxon>
        <taxon>Peptostreptococcaceae</taxon>
        <taxon>Romboutsia</taxon>
    </lineage>
</organism>
<evidence type="ECO:0000256" key="3">
    <source>
        <dbReference type="ARBA" id="ARBA00007441"/>
    </source>
</evidence>
<dbReference type="CDD" id="cd00609">
    <property type="entry name" value="AAT_like"/>
    <property type="match status" value="1"/>
</dbReference>
<dbReference type="Gene3D" id="3.40.640.10">
    <property type="entry name" value="Type I PLP-dependent aspartate aminotransferase-like (Major domain)"/>
    <property type="match status" value="1"/>
</dbReference>
<dbReference type="InterPro" id="IPR000524">
    <property type="entry name" value="Tscrpt_reg_HTH_GntR"/>
</dbReference>
<evidence type="ECO:0000256" key="6">
    <source>
        <dbReference type="ARBA" id="ARBA00022679"/>
    </source>
</evidence>
<keyword evidence="13" id="KW-1185">Reference proteome</keyword>
<sequence length="481" mass="55515">MKNTSGDKMEKYNIELKKDTAKYLQIYNHIKSMIGDKKIIENEKLPPIRKLSHLIGVNNTTIVKVYELLEKEGYIYKTVGSGTFVSPMKSEKEAKVIKKEGLIHLDSGNPSTDMFPIEDFKSAVNMALTNEGSSIFEYDEGLGFDDLREKLVDYLKEKEISTTKDNIQIISGAQQGIDIVCKGLINYSDVVFVEEPTYNGAIQVFKSRGAKIISIPMLDDGIDIGILKLKLDKVKPKLIYTMPNFQNPTGISYSKYKKKKLIELAEEYDFYIVEDDFISDFKFESIDNKPLKSYDDKNRVIYIKSFSKILMPGLRIGMVEVPNELLKKVLWAKYSSDISTPGLIQKSMYYYMKYFDWNEYLKSVENVYLEKYKLTKKLIKDKLEGRLKVRNSDGGINFFLELPRGYLSQDFTDFMLDKGVSILPGTYFFDNIIDDRFFRINIAKSSIQDLEKGISIISDNLDEFFTEYKNIAKIKSNKLFY</sequence>
<dbReference type="SUPFAM" id="SSF46785">
    <property type="entry name" value="Winged helix' DNA-binding domain"/>
    <property type="match status" value="1"/>
</dbReference>
<evidence type="ECO:0000256" key="4">
    <source>
        <dbReference type="ARBA" id="ARBA00011738"/>
    </source>
</evidence>
<evidence type="ECO:0000256" key="8">
    <source>
        <dbReference type="ARBA" id="ARBA00023015"/>
    </source>
</evidence>
<keyword evidence="7" id="KW-0663">Pyridoxal phosphate</keyword>
<feature type="domain" description="HTH gntR-type" evidence="11">
    <location>
        <begin position="20"/>
        <end position="88"/>
    </location>
</feature>
<dbReference type="GO" id="GO:0008483">
    <property type="term" value="F:transaminase activity"/>
    <property type="evidence" value="ECO:0007669"/>
    <property type="project" value="UniProtKB-KW"/>
</dbReference>
<protein>
    <submittedName>
        <fullName evidence="12">DNA-binding transcriptional regulator, MocR family, contains an aminotransferase domain</fullName>
    </submittedName>
</protein>
<dbReference type="Gene3D" id="1.10.10.10">
    <property type="entry name" value="Winged helix-like DNA-binding domain superfamily/Winged helix DNA-binding domain"/>
    <property type="match status" value="1"/>
</dbReference>
<keyword evidence="9 12" id="KW-0238">DNA-binding</keyword>